<gene>
    <name evidence="3" type="ORF">WN71_028195</name>
</gene>
<keyword evidence="2" id="KW-0812">Transmembrane</keyword>
<accession>A0A1J4NR30</accession>
<dbReference type="Proteomes" id="UP000034196">
    <property type="component" value="Unassembled WGS sequence"/>
</dbReference>
<proteinExistence type="predicted"/>
<comment type="caution">
    <text evidence="3">The sequence shown here is derived from an EMBL/GenBank/DDBJ whole genome shotgun (WGS) entry which is preliminary data.</text>
</comment>
<feature type="region of interest" description="Disordered" evidence="1">
    <location>
        <begin position="58"/>
        <end position="85"/>
    </location>
</feature>
<keyword evidence="2" id="KW-0472">Membrane</keyword>
<evidence type="ECO:0000256" key="2">
    <source>
        <dbReference type="SAM" id="Phobius"/>
    </source>
</evidence>
<keyword evidence="2" id="KW-1133">Transmembrane helix</keyword>
<dbReference type="OrthoDB" id="4328126at2"/>
<name>A0A1J4NR30_9ACTN</name>
<keyword evidence="4" id="KW-1185">Reference proteome</keyword>
<feature type="compositionally biased region" description="Basic and acidic residues" evidence="1">
    <location>
        <begin position="58"/>
        <end position="69"/>
    </location>
</feature>
<dbReference type="AlphaFoldDB" id="A0A1J4NR30"/>
<sequence length="85" mass="9322">MSATGGHGWWLVFTVVPIAGTMMGAIAYWLRERARWAGIVAVLTQSPQGAEVRFKARDGQGRATTEWEIKLPPAQPAGGRDERSR</sequence>
<dbReference type="STRING" id="1428628.WN71_028195"/>
<feature type="transmembrane region" description="Helical" evidence="2">
    <location>
        <begin position="6"/>
        <end position="30"/>
    </location>
</feature>
<dbReference type="RefSeq" id="WP_046589683.1">
    <property type="nucleotide sequence ID" value="NZ_LAVA02000077.1"/>
</dbReference>
<dbReference type="EMBL" id="LAVA02000077">
    <property type="protein sequence ID" value="OIJ64570.1"/>
    <property type="molecule type" value="Genomic_DNA"/>
</dbReference>
<reference evidence="3" key="1">
    <citation type="submission" date="2016-10" db="EMBL/GenBank/DDBJ databases">
        <title>Genome sequence of Streptomyces mangrovisoli MUSC 149.</title>
        <authorList>
            <person name="Lee L.-H."/>
            <person name="Ser H.-L."/>
        </authorList>
    </citation>
    <scope>NUCLEOTIDE SEQUENCE [LARGE SCALE GENOMIC DNA]</scope>
    <source>
        <strain evidence="3">MUSC 149</strain>
    </source>
</reference>
<protein>
    <submittedName>
        <fullName evidence="3">Uncharacterized protein</fullName>
    </submittedName>
</protein>
<evidence type="ECO:0000256" key="1">
    <source>
        <dbReference type="SAM" id="MobiDB-lite"/>
    </source>
</evidence>
<evidence type="ECO:0000313" key="4">
    <source>
        <dbReference type="Proteomes" id="UP000034196"/>
    </source>
</evidence>
<evidence type="ECO:0000313" key="3">
    <source>
        <dbReference type="EMBL" id="OIJ64570.1"/>
    </source>
</evidence>
<organism evidence="3 4">
    <name type="scientific">Streptomyces mangrovisoli</name>
    <dbReference type="NCBI Taxonomy" id="1428628"/>
    <lineage>
        <taxon>Bacteria</taxon>
        <taxon>Bacillati</taxon>
        <taxon>Actinomycetota</taxon>
        <taxon>Actinomycetes</taxon>
        <taxon>Kitasatosporales</taxon>
        <taxon>Streptomycetaceae</taxon>
        <taxon>Streptomyces</taxon>
    </lineage>
</organism>